<evidence type="ECO:0000313" key="2">
    <source>
        <dbReference type="EMBL" id="GER99751.1"/>
    </source>
</evidence>
<evidence type="ECO:0000256" key="1">
    <source>
        <dbReference type="SAM" id="MobiDB-lite"/>
    </source>
</evidence>
<evidence type="ECO:0000313" key="3">
    <source>
        <dbReference type="Proteomes" id="UP000334990"/>
    </source>
</evidence>
<dbReference type="EMBL" id="BLAD01000041">
    <property type="protein sequence ID" value="GER99751.1"/>
    <property type="molecule type" value="Genomic_DNA"/>
</dbReference>
<reference evidence="2 3" key="1">
    <citation type="submission" date="2019-10" db="EMBL/GenBank/DDBJ databases">
        <title>Whole genome shotgun sequence of Acrocarpospora corrugata NBRC 13972.</title>
        <authorList>
            <person name="Ichikawa N."/>
            <person name="Kimura A."/>
            <person name="Kitahashi Y."/>
            <person name="Komaki H."/>
            <person name="Oguchi A."/>
        </authorList>
    </citation>
    <scope>NUCLEOTIDE SEQUENCE [LARGE SCALE GENOMIC DNA]</scope>
    <source>
        <strain evidence="2 3">NBRC 13972</strain>
    </source>
</reference>
<proteinExistence type="predicted"/>
<sequence length="59" mass="6815">MTRQHRAPARGQAPDDRDNIVRWSDSGEDGHFAATEAPDARTRPLRWSPARYFEARDSY</sequence>
<dbReference type="Proteomes" id="UP000334990">
    <property type="component" value="Unassembled WGS sequence"/>
</dbReference>
<protein>
    <submittedName>
        <fullName evidence="2">Uncharacterized protein</fullName>
    </submittedName>
</protein>
<feature type="region of interest" description="Disordered" evidence="1">
    <location>
        <begin position="1"/>
        <end position="43"/>
    </location>
</feature>
<gene>
    <name evidence="2" type="ORF">Acor_18150</name>
</gene>
<organism evidence="2 3">
    <name type="scientific">Acrocarpospora corrugata</name>
    <dbReference type="NCBI Taxonomy" id="35763"/>
    <lineage>
        <taxon>Bacteria</taxon>
        <taxon>Bacillati</taxon>
        <taxon>Actinomycetota</taxon>
        <taxon>Actinomycetes</taxon>
        <taxon>Streptosporangiales</taxon>
        <taxon>Streptosporangiaceae</taxon>
        <taxon>Acrocarpospora</taxon>
    </lineage>
</organism>
<accession>A0A5M3VVP7</accession>
<keyword evidence="3" id="KW-1185">Reference proteome</keyword>
<comment type="caution">
    <text evidence="2">The sequence shown here is derived from an EMBL/GenBank/DDBJ whole genome shotgun (WGS) entry which is preliminary data.</text>
</comment>
<name>A0A5M3VVP7_9ACTN</name>
<dbReference type="AlphaFoldDB" id="A0A5M3VVP7"/>